<evidence type="ECO:0000256" key="4">
    <source>
        <dbReference type="ARBA" id="ARBA00022900"/>
    </source>
</evidence>
<organism evidence="9 10">
    <name type="scientific">Pipistrellus kuhlii</name>
    <name type="common">Kuhl's pipistrelle</name>
    <dbReference type="NCBI Taxonomy" id="59472"/>
    <lineage>
        <taxon>Eukaryota</taxon>
        <taxon>Metazoa</taxon>
        <taxon>Chordata</taxon>
        <taxon>Craniata</taxon>
        <taxon>Vertebrata</taxon>
        <taxon>Euteleostomi</taxon>
        <taxon>Mammalia</taxon>
        <taxon>Eutheria</taxon>
        <taxon>Laurasiatheria</taxon>
        <taxon>Chiroptera</taxon>
        <taxon>Yangochiroptera</taxon>
        <taxon>Vespertilionidae</taxon>
        <taxon>Pipistrellus</taxon>
    </lineage>
</organism>
<evidence type="ECO:0000256" key="5">
    <source>
        <dbReference type="ARBA" id="ARBA00023180"/>
    </source>
</evidence>
<dbReference type="GO" id="GO:0005615">
    <property type="term" value="C:extracellular space"/>
    <property type="evidence" value="ECO:0007669"/>
    <property type="project" value="InterPro"/>
</dbReference>
<dbReference type="InterPro" id="IPR036186">
    <property type="entry name" value="Serpin_sf"/>
</dbReference>
<dbReference type="PANTHER" id="PTHR11461:SF165">
    <property type="entry name" value="ALPHA-1-ANTITRYPSIN"/>
    <property type="match status" value="1"/>
</dbReference>
<evidence type="ECO:0000256" key="2">
    <source>
        <dbReference type="ARBA" id="ARBA00022690"/>
    </source>
</evidence>
<keyword evidence="5" id="KW-0325">Glycoprotein</keyword>
<name>A0A7J7RA86_PIPKU</name>
<dbReference type="GO" id="GO:0004867">
    <property type="term" value="F:serine-type endopeptidase inhibitor activity"/>
    <property type="evidence" value="ECO:0007669"/>
    <property type="project" value="UniProtKB-KW"/>
</dbReference>
<dbReference type="Proteomes" id="UP000558488">
    <property type="component" value="Unassembled WGS sequence"/>
</dbReference>
<dbReference type="AlphaFoldDB" id="A0A7J7RA86"/>
<comment type="similarity">
    <text evidence="1 6">Belongs to the serpin family.</text>
</comment>
<dbReference type="InterPro" id="IPR042178">
    <property type="entry name" value="Serpin_sf_1"/>
</dbReference>
<keyword evidence="2" id="KW-0646">Protease inhibitor</keyword>
<sequence>MPSSVTWGLLLLAGLCCLAPAARAGDAAQDTDAAEHAQESASHKIAPNLADFAFSLYRQVAHQSEATNIFFSPVSIATAFAMISLGAEGTTRTQLLEGLHLDLKEVPEAAIYTGLLNLLHSINKSDSEPWLITGNILFANLSVKFKDEFLKYVWELRHSDVFCLRFRDAKARTKVNNFIEMKIQEKDLDLFEEFDKDTTLILVDYIVFEGLLEVKLEPETFVVEDFHVDKKTMRRMFMFRRSGQFELLHDEALSSWVLLQRYRGPVPAFLILPDEGKMQHLEAEVSQEHLTRIFHSMAPCSASLYMPKLYISGTYDLKATLGKMGITKVFNDEAELSGISEGQPLKLSKALHEARLIIDEIVTDHSDARPLGKHRSNLLTVKFNRPFLVILMDKSFSIPLFLGKMVDPE</sequence>
<evidence type="ECO:0000256" key="1">
    <source>
        <dbReference type="ARBA" id="ARBA00009500"/>
    </source>
</evidence>
<feature type="chain" id="PRO_5029680349" evidence="7">
    <location>
        <begin position="25"/>
        <end position="409"/>
    </location>
</feature>
<evidence type="ECO:0000313" key="10">
    <source>
        <dbReference type="Proteomes" id="UP000558488"/>
    </source>
</evidence>
<dbReference type="Pfam" id="PF00079">
    <property type="entry name" value="Serpin"/>
    <property type="match status" value="1"/>
</dbReference>
<keyword evidence="4" id="KW-0722">Serine protease inhibitor</keyword>
<dbReference type="SUPFAM" id="SSF56574">
    <property type="entry name" value="Serpins"/>
    <property type="match status" value="1"/>
</dbReference>
<protein>
    <submittedName>
        <fullName evidence="9">Serpin family A member 1</fullName>
    </submittedName>
</protein>
<dbReference type="PROSITE" id="PS00284">
    <property type="entry name" value="SERPIN"/>
    <property type="match status" value="1"/>
</dbReference>
<comment type="caution">
    <text evidence="9">The sequence shown here is derived from an EMBL/GenBank/DDBJ whole genome shotgun (WGS) entry which is preliminary data.</text>
</comment>
<dbReference type="Gene3D" id="2.30.39.10">
    <property type="entry name" value="Alpha-1-antitrypsin, domain 1"/>
    <property type="match status" value="1"/>
</dbReference>
<evidence type="ECO:0000259" key="8">
    <source>
        <dbReference type="SMART" id="SM00093"/>
    </source>
</evidence>
<accession>A0A7J7RA86</accession>
<dbReference type="InterPro" id="IPR000215">
    <property type="entry name" value="Serpin_fam"/>
</dbReference>
<dbReference type="Gene3D" id="3.30.497.10">
    <property type="entry name" value="Antithrombin, subunit I, domain 2"/>
    <property type="match status" value="1"/>
</dbReference>
<keyword evidence="3 7" id="KW-0732">Signal</keyword>
<reference evidence="9 10" key="1">
    <citation type="journal article" date="2020" name="Nature">
        <title>Six reference-quality genomes reveal evolution of bat adaptations.</title>
        <authorList>
            <person name="Jebb D."/>
            <person name="Huang Z."/>
            <person name="Pippel M."/>
            <person name="Hughes G.M."/>
            <person name="Lavrichenko K."/>
            <person name="Devanna P."/>
            <person name="Winkler S."/>
            <person name="Jermiin L.S."/>
            <person name="Skirmuntt E.C."/>
            <person name="Katzourakis A."/>
            <person name="Burkitt-Gray L."/>
            <person name="Ray D.A."/>
            <person name="Sullivan K.A.M."/>
            <person name="Roscito J.G."/>
            <person name="Kirilenko B.M."/>
            <person name="Davalos L.M."/>
            <person name="Corthals A.P."/>
            <person name="Power M.L."/>
            <person name="Jones G."/>
            <person name="Ransome R.D."/>
            <person name="Dechmann D.K.N."/>
            <person name="Locatelli A.G."/>
            <person name="Puechmaille S.J."/>
            <person name="Fedrigo O."/>
            <person name="Jarvis E.D."/>
            <person name="Hiller M."/>
            <person name="Vernes S.C."/>
            <person name="Myers E.W."/>
            <person name="Teeling E.C."/>
        </authorList>
    </citation>
    <scope>NUCLEOTIDE SEQUENCE [LARGE SCALE GENOMIC DNA]</scope>
    <source>
        <strain evidence="9">MPipKuh1</strain>
        <tissue evidence="9">Flight muscle</tissue>
    </source>
</reference>
<evidence type="ECO:0000313" key="9">
    <source>
        <dbReference type="EMBL" id="KAF6273032.1"/>
    </source>
</evidence>
<dbReference type="PANTHER" id="PTHR11461">
    <property type="entry name" value="SERINE PROTEASE INHIBITOR, SERPIN"/>
    <property type="match status" value="1"/>
</dbReference>
<dbReference type="InterPro" id="IPR042185">
    <property type="entry name" value="Serpin_sf_2"/>
</dbReference>
<dbReference type="Gene3D" id="2.10.310.10">
    <property type="entry name" value="Serpins superfamily"/>
    <property type="match status" value="1"/>
</dbReference>
<feature type="signal peptide" evidence="7">
    <location>
        <begin position="1"/>
        <end position="24"/>
    </location>
</feature>
<gene>
    <name evidence="9" type="ORF">mPipKuh1_015602</name>
</gene>
<dbReference type="FunFam" id="3.30.497.10:FF:000001">
    <property type="entry name" value="Serine protease inhibitor"/>
    <property type="match status" value="1"/>
</dbReference>
<dbReference type="SMART" id="SM00093">
    <property type="entry name" value="SERPIN"/>
    <property type="match status" value="1"/>
</dbReference>
<dbReference type="FunFam" id="2.30.39.10:FF:000003">
    <property type="entry name" value="alpha-1-antitrypsin isoform X1"/>
    <property type="match status" value="1"/>
</dbReference>
<dbReference type="InterPro" id="IPR023795">
    <property type="entry name" value="Serpin_CS"/>
</dbReference>
<evidence type="ECO:0000256" key="3">
    <source>
        <dbReference type="ARBA" id="ARBA00022729"/>
    </source>
</evidence>
<dbReference type="EMBL" id="JACAGB010000085">
    <property type="protein sequence ID" value="KAF6273032.1"/>
    <property type="molecule type" value="Genomic_DNA"/>
</dbReference>
<evidence type="ECO:0000256" key="6">
    <source>
        <dbReference type="RuleBase" id="RU000411"/>
    </source>
</evidence>
<feature type="domain" description="Serpin" evidence="8">
    <location>
        <begin position="54"/>
        <end position="408"/>
    </location>
</feature>
<dbReference type="InterPro" id="IPR023796">
    <property type="entry name" value="Serpin_dom"/>
</dbReference>
<evidence type="ECO:0000256" key="7">
    <source>
        <dbReference type="SAM" id="SignalP"/>
    </source>
</evidence>
<keyword evidence="10" id="KW-1185">Reference proteome</keyword>
<proteinExistence type="inferred from homology"/>